<accession>A0A5C5XVZ2</accession>
<dbReference type="EMBL" id="SJPK01000004">
    <property type="protein sequence ID" value="TWT67497.1"/>
    <property type="molecule type" value="Genomic_DNA"/>
</dbReference>
<reference evidence="1 2" key="1">
    <citation type="submission" date="2019-02" db="EMBL/GenBank/DDBJ databases">
        <title>Deep-cultivation of Planctomycetes and their phenomic and genomic characterization uncovers novel biology.</title>
        <authorList>
            <person name="Wiegand S."/>
            <person name="Jogler M."/>
            <person name="Boedeker C."/>
            <person name="Pinto D."/>
            <person name="Vollmers J."/>
            <person name="Rivas-Marin E."/>
            <person name="Kohn T."/>
            <person name="Peeters S.H."/>
            <person name="Heuer A."/>
            <person name="Rast P."/>
            <person name="Oberbeckmann S."/>
            <person name="Bunk B."/>
            <person name="Jeske O."/>
            <person name="Meyerdierks A."/>
            <person name="Storesund J.E."/>
            <person name="Kallscheuer N."/>
            <person name="Luecker S."/>
            <person name="Lage O.M."/>
            <person name="Pohl T."/>
            <person name="Merkel B.J."/>
            <person name="Hornburger P."/>
            <person name="Mueller R.-W."/>
            <person name="Bruemmer F."/>
            <person name="Labrenz M."/>
            <person name="Spormann A.M."/>
            <person name="Op Den Camp H."/>
            <person name="Overmann J."/>
            <person name="Amann R."/>
            <person name="Jetten M.S.M."/>
            <person name="Mascher T."/>
            <person name="Medema M.H."/>
            <person name="Devos D.P."/>
            <person name="Kaster A.-K."/>
            <person name="Ovreas L."/>
            <person name="Rohde M."/>
            <person name="Galperin M.Y."/>
            <person name="Jogler C."/>
        </authorList>
    </citation>
    <scope>NUCLEOTIDE SEQUENCE [LARGE SCALE GENOMIC DNA]</scope>
    <source>
        <strain evidence="1 2">CA85</strain>
    </source>
</reference>
<sequence length="105" mass="11855">MKTSGARFRRISLNYSQRVSVAVKYLHTILCGVHDRRLEQSLMERFAADDGESNSVGLPRGVFTGGSIRQPVFRRVSAESVSRTFTIDNSKLPNNRPLKLIFNDI</sequence>
<dbReference type="AlphaFoldDB" id="A0A5C5XVZ2"/>
<keyword evidence="2" id="KW-1185">Reference proteome</keyword>
<comment type="caution">
    <text evidence="1">The sequence shown here is derived from an EMBL/GenBank/DDBJ whole genome shotgun (WGS) entry which is preliminary data.</text>
</comment>
<proteinExistence type="predicted"/>
<organism evidence="1 2">
    <name type="scientific">Allorhodopirellula solitaria</name>
    <dbReference type="NCBI Taxonomy" id="2527987"/>
    <lineage>
        <taxon>Bacteria</taxon>
        <taxon>Pseudomonadati</taxon>
        <taxon>Planctomycetota</taxon>
        <taxon>Planctomycetia</taxon>
        <taxon>Pirellulales</taxon>
        <taxon>Pirellulaceae</taxon>
        <taxon>Allorhodopirellula</taxon>
    </lineage>
</organism>
<gene>
    <name evidence="1" type="ORF">CA85_23480</name>
</gene>
<dbReference type="Proteomes" id="UP000318053">
    <property type="component" value="Unassembled WGS sequence"/>
</dbReference>
<protein>
    <submittedName>
        <fullName evidence="1">Uncharacterized protein</fullName>
    </submittedName>
</protein>
<evidence type="ECO:0000313" key="1">
    <source>
        <dbReference type="EMBL" id="TWT67497.1"/>
    </source>
</evidence>
<name>A0A5C5XVZ2_9BACT</name>
<evidence type="ECO:0000313" key="2">
    <source>
        <dbReference type="Proteomes" id="UP000318053"/>
    </source>
</evidence>